<dbReference type="AlphaFoldDB" id="A0A0E0DNF0"/>
<proteinExistence type="predicted"/>
<dbReference type="STRING" id="40149.A0A0E0DNF0"/>
<dbReference type="Proteomes" id="UP000008021">
    <property type="component" value="Chromosome 5"/>
</dbReference>
<organism evidence="1">
    <name type="scientific">Oryza meridionalis</name>
    <dbReference type="NCBI Taxonomy" id="40149"/>
    <lineage>
        <taxon>Eukaryota</taxon>
        <taxon>Viridiplantae</taxon>
        <taxon>Streptophyta</taxon>
        <taxon>Embryophyta</taxon>
        <taxon>Tracheophyta</taxon>
        <taxon>Spermatophyta</taxon>
        <taxon>Magnoliopsida</taxon>
        <taxon>Liliopsida</taxon>
        <taxon>Poales</taxon>
        <taxon>Poaceae</taxon>
        <taxon>BOP clade</taxon>
        <taxon>Oryzoideae</taxon>
        <taxon>Oryzeae</taxon>
        <taxon>Oryzinae</taxon>
        <taxon>Oryza</taxon>
    </lineage>
</organism>
<reference evidence="1" key="1">
    <citation type="submission" date="2015-04" db="UniProtKB">
        <authorList>
            <consortium name="EnsemblPlants"/>
        </authorList>
    </citation>
    <scope>IDENTIFICATION</scope>
</reference>
<protein>
    <recommendedName>
        <fullName evidence="3">UspA domain-containing protein</fullName>
    </recommendedName>
</protein>
<dbReference type="EnsemblPlants" id="OMERI05G06630.1">
    <property type="protein sequence ID" value="OMERI05G06630.1"/>
    <property type="gene ID" value="OMERI05G06630"/>
</dbReference>
<evidence type="ECO:0000313" key="2">
    <source>
        <dbReference type="Proteomes" id="UP000008021"/>
    </source>
</evidence>
<accession>A0A0E0DNF0</accession>
<reference evidence="1" key="2">
    <citation type="submission" date="2018-05" db="EMBL/GenBank/DDBJ databases">
        <title>OmerRS3 (Oryza meridionalis Reference Sequence Version 3).</title>
        <authorList>
            <person name="Zhang J."/>
            <person name="Kudrna D."/>
            <person name="Lee S."/>
            <person name="Talag J."/>
            <person name="Welchert J."/>
            <person name="Wing R.A."/>
        </authorList>
    </citation>
    <scope>NUCLEOTIDE SEQUENCE [LARGE SCALE GENOMIC DNA]</scope>
    <source>
        <strain evidence="1">cv. OR44</strain>
    </source>
</reference>
<keyword evidence="2" id="KW-1185">Reference proteome</keyword>
<name>A0A0E0DNF0_9ORYZ</name>
<evidence type="ECO:0008006" key="3">
    <source>
        <dbReference type="Google" id="ProtNLM"/>
    </source>
</evidence>
<evidence type="ECO:0000313" key="1">
    <source>
        <dbReference type="EnsemblPlants" id="OMERI05G06630.1"/>
    </source>
</evidence>
<dbReference type="HOGENOM" id="CLU_150926_0_0_1"/>
<sequence>MAWSVPDDGAAADHAAAAAEAPGRRIVVAVDESEESTHALTWCLAKRRLLLQRRHARRPRPVYATMDSSGYMMTSDVMASMDKYAAVSFQVRQTWGGAGDCNGIGHGSVGGGDREMEDMTCGPKGILELSRDFSLLFSQKLLF</sequence>
<dbReference type="Gramene" id="OMERI05G06630.1">
    <property type="protein sequence ID" value="OMERI05G06630.1"/>
    <property type="gene ID" value="OMERI05G06630"/>
</dbReference>